<sequence>MGIDDNDAFSGVSRKRMKKEKTWQKNTYLDTKIAAVPARQIGEPCSCQCFSKIAQDYVQQIFNAFWVITTYKIRTFINFESIFFLSPAESRPFRESIGILFVLSSPFLSSQNAQRMIPSRLETALRGRMRKANSTPRSSMDDTFLYLVCLRRLARALFSLRYRDLTV</sequence>
<name>A0A4Y2BE65_ARAVE</name>
<dbReference type="AlphaFoldDB" id="A0A4Y2BE65"/>
<dbReference type="EMBL" id="BGPR01000064">
    <property type="protein sequence ID" value="GBL89414.1"/>
    <property type="molecule type" value="Genomic_DNA"/>
</dbReference>
<keyword evidence="2" id="KW-1185">Reference proteome</keyword>
<evidence type="ECO:0000313" key="1">
    <source>
        <dbReference type="EMBL" id="GBL89414.1"/>
    </source>
</evidence>
<organism evidence="1 2">
    <name type="scientific">Araneus ventricosus</name>
    <name type="common">Orbweaver spider</name>
    <name type="synonym">Epeira ventricosa</name>
    <dbReference type="NCBI Taxonomy" id="182803"/>
    <lineage>
        <taxon>Eukaryota</taxon>
        <taxon>Metazoa</taxon>
        <taxon>Ecdysozoa</taxon>
        <taxon>Arthropoda</taxon>
        <taxon>Chelicerata</taxon>
        <taxon>Arachnida</taxon>
        <taxon>Araneae</taxon>
        <taxon>Araneomorphae</taxon>
        <taxon>Entelegynae</taxon>
        <taxon>Araneoidea</taxon>
        <taxon>Araneidae</taxon>
        <taxon>Araneus</taxon>
    </lineage>
</organism>
<accession>A0A4Y2BE65</accession>
<gene>
    <name evidence="1" type="ORF">AVEN_225923_1</name>
</gene>
<proteinExistence type="predicted"/>
<evidence type="ECO:0000313" key="2">
    <source>
        <dbReference type="Proteomes" id="UP000499080"/>
    </source>
</evidence>
<protein>
    <submittedName>
        <fullName evidence="1">Uncharacterized protein</fullName>
    </submittedName>
</protein>
<reference evidence="1 2" key="1">
    <citation type="journal article" date="2019" name="Sci. Rep.">
        <title>Orb-weaving spider Araneus ventricosus genome elucidates the spidroin gene catalogue.</title>
        <authorList>
            <person name="Kono N."/>
            <person name="Nakamura H."/>
            <person name="Ohtoshi R."/>
            <person name="Moran D.A.P."/>
            <person name="Shinohara A."/>
            <person name="Yoshida Y."/>
            <person name="Fujiwara M."/>
            <person name="Mori M."/>
            <person name="Tomita M."/>
            <person name="Arakawa K."/>
        </authorList>
    </citation>
    <scope>NUCLEOTIDE SEQUENCE [LARGE SCALE GENOMIC DNA]</scope>
</reference>
<dbReference type="Proteomes" id="UP000499080">
    <property type="component" value="Unassembled WGS sequence"/>
</dbReference>
<comment type="caution">
    <text evidence="1">The sequence shown here is derived from an EMBL/GenBank/DDBJ whole genome shotgun (WGS) entry which is preliminary data.</text>
</comment>